<evidence type="ECO:0000313" key="4">
    <source>
        <dbReference type="Proteomes" id="UP000002495"/>
    </source>
</evidence>
<dbReference type="PIRSF" id="PIRSF004553">
    <property type="entry name" value="CHP00095"/>
    <property type="match status" value="1"/>
</dbReference>
<dbReference type="RefSeq" id="WP_011116393.1">
    <property type="nucleotide sequence ID" value="NC_004917.1"/>
</dbReference>
<dbReference type="SUPFAM" id="SSF53335">
    <property type="entry name" value="S-adenosyl-L-methionine-dependent methyltransferases"/>
    <property type="match status" value="1"/>
</dbReference>
<dbReference type="Proteomes" id="UP000002495">
    <property type="component" value="Chromosome"/>
</dbReference>
<dbReference type="EMBL" id="AE017125">
    <property type="protein sequence ID" value="AAP78150.1"/>
    <property type="molecule type" value="Genomic_DNA"/>
</dbReference>
<accession>Q7VFX2</accession>
<dbReference type="Pfam" id="PF03602">
    <property type="entry name" value="Cons_hypoth95"/>
    <property type="match status" value="1"/>
</dbReference>
<keyword evidence="4" id="KW-1185">Reference proteome</keyword>
<dbReference type="STRING" id="235279.HH_1553"/>
<sequence length="196" mass="22547">MGVVKFHIQAGILKHLPLIWNNQESTRPTKSIVRESFFNTMSINIVECVFVEAFGGCGSMGIEALSRGASEAIFYEIDKRAYNILLQNLAFAQKRASGLKFYAYNTDFFTQSFQRWITTKENVILYFDPPFCIREGMGDIYERLLTMVENLGQCSVNFIVFEHWSGYNMPSIVGEYILLKTRQFGKSSLTYYTLKD</sequence>
<evidence type="ECO:0000256" key="1">
    <source>
        <dbReference type="ARBA" id="ARBA00022603"/>
    </source>
</evidence>
<dbReference type="NCBIfam" id="TIGR00095">
    <property type="entry name" value="16S rRNA (guanine(966)-N(2))-methyltransferase RsmD"/>
    <property type="match status" value="1"/>
</dbReference>
<dbReference type="eggNOG" id="COG0742">
    <property type="taxonomic scope" value="Bacteria"/>
</dbReference>
<organism evidence="3 4">
    <name type="scientific">Helicobacter hepaticus (strain ATCC 51449 / 3B1)</name>
    <dbReference type="NCBI Taxonomy" id="235279"/>
    <lineage>
        <taxon>Bacteria</taxon>
        <taxon>Pseudomonadati</taxon>
        <taxon>Campylobacterota</taxon>
        <taxon>Epsilonproteobacteria</taxon>
        <taxon>Campylobacterales</taxon>
        <taxon>Helicobacteraceae</taxon>
        <taxon>Helicobacter</taxon>
    </lineage>
</organism>
<keyword evidence="2" id="KW-0808">Transferase</keyword>
<dbReference type="GO" id="GO:0031167">
    <property type="term" value="P:rRNA methylation"/>
    <property type="evidence" value="ECO:0007669"/>
    <property type="project" value="InterPro"/>
</dbReference>
<name>Q7VFX2_HELHP</name>
<dbReference type="PANTHER" id="PTHR43542">
    <property type="entry name" value="METHYLTRANSFERASE"/>
    <property type="match status" value="1"/>
</dbReference>
<gene>
    <name evidence="3" type="ordered locus">HH_1553</name>
</gene>
<dbReference type="InterPro" id="IPR029063">
    <property type="entry name" value="SAM-dependent_MTases_sf"/>
</dbReference>
<evidence type="ECO:0000313" key="3">
    <source>
        <dbReference type="EMBL" id="AAP78150.1"/>
    </source>
</evidence>
<evidence type="ECO:0008006" key="5">
    <source>
        <dbReference type="Google" id="ProtNLM"/>
    </source>
</evidence>
<dbReference type="PANTHER" id="PTHR43542:SF1">
    <property type="entry name" value="METHYLTRANSFERASE"/>
    <property type="match status" value="1"/>
</dbReference>
<dbReference type="AlphaFoldDB" id="Q7VFX2"/>
<dbReference type="GO" id="GO:0008168">
    <property type="term" value="F:methyltransferase activity"/>
    <property type="evidence" value="ECO:0007669"/>
    <property type="project" value="UniProtKB-KW"/>
</dbReference>
<keyword evidence="1" id="KW-0489">Methyltransferase</keyword>
<proteinExistence type="predicted"/>
<dbReference type="KEGG" id="hhe:HH_1553"/>
<evidence type="ECO:0000256" key="2">
    <source>
        <dbReference type="ARBA" id="ARBA00022679"/>
    </source>
</evidence>
<dbReference type="HOGENOM" id="CLU_075826_0_1_7"/>
<dbReference type="Gene3D" id="3.40.50.150">
    <property type="entry name" value="Vaccinia Virus protein VP39"/>
    <property type="match status" value="1"/>
</dbReference>
<dbReference type="OrthoDB" id="9803017at2"/>
<reference evidence="3 4" key="1">
    <citation type="journal article" date="2003" name="Proc. Natl. Acad. Sci. U.S.A.">
        <title>The complete genome sequence of the carcinogenic bacterium Helicobacter hepaticus.</title>
        <authorList>
            <person name="Suerbaum S."/>
            <person name="Josenhans C."/>
            <person name="Sterzenbach T."/>
            <person name="Drescher B."/>
            <person name="Brandt P."/>
            <person name="Bell M."/>
            <person name="Droege M."/>
            <person name="Fartmann B."/>
            <person name="Fischer H.-P."/>
            <person name="Ge Z."/>
            <person name="Hoerster A."/>
            <person name="Holland R."/>
            <person name="Klein K."/>
            <person name="Koenig J."/>
            <person name="Macko L."/>
            <person name="Mendz G.L."/>
            <person name="Nyakatura G."/>
            <person name="Schauer D.B."/>
            <person name="Shen Z."/>
            <person name="Weber J."/>
            <person name="Frosch M."/>
            <person name="Fox J.G."/>
        </authorList>
    </citation>
    <scope>NUCLEOTIDE SEQUENCE [LARGE SCALE GENOMIC DNA]</scope>
    <source>
        <strain evidence="4">ATCC 51449 / 3B1</strain>
    </source>
</reference>
<dbReference type="InterPro" id="IPR004398">
    <property type="entry name" value="RNA_MeTrfase_RsmD"/>
</dbReference>
<protein>
    <recommendedName>
        <fullName evidence="5">16S rRNA (Guanine(966)-N(2))-methyltransferase RsmD</fullName>
    </recommendedName>
</protein>